<dbReference type="SUPFAM" id="SSF52540">
    <property type="entry name" value="P-loop containing nucleoside triphosphate hydrolases"/>
    <property type="match status" value="1"/>
</dbReference>
<dbReference type="Ensembl" id="ENSEBUT00000015235.1">
    <property type="protein sequence ID" value="ENSEBUP00000014659.1"/>
    <property type="gene ID" value="ENSEBUG00000009239.1"/>
</dbReference>
<reference evidence="5" key="1">
    <citation type="submission" date="2025-08" db="UniProtKB">
        <authorList>
            <consortium name="Ensembl"/>
        </authorList>
    </citation>
    <scope>IDENTIFICATION</scope>
</reference>
<protein>
    <recommendedName>
        <fullName evidence="4">GB1/RHD3-type G domain-containing protein</fullName>
    </recommendedName>
</protein>
<sequence>MWETSCSNCPQTRPQCFQYDFITTRKTIITMEQPVHFIYIDKSGKFEVDAATARHLSCMEGPSTVIAIIGSARTGKSYLLSRFFGWERAGFETGASTKPVTRGVWLWARPHPFKPNTQLILLDTEGLDEPGTLEGNDYDYKLFSLTILLASCVLYNTVGKIQRSMLTNPLLLLLRIAKSKSMTAGFEKITNFLCFRMLSDALKYRQMDVSW</sequence>
<dbReference type="AlphaFoldDB" id="A0A8C4QFL7"/>
<evidence type="ECO:0000313" key="6">
    <source>
        <dbReference type="Proteomes" id="UP000694388"/>
    </source>
</evidence>
<comment type="similarity">
    <text evidence="3">Belongs to the TRAFAC class dynamin-like GTPase superfamily. GB1/RHD3 GTPase family.</text>
</comment>
<keyword evidence="6" id="KW-1185">Reference proteome</keyword>
<keyword evidence="1" id="KW-0547">Nucleotide-binding</keyword>
<dbReference type="InterPro" id="IPR030386">
    <property type="entry name" value="G_GB1_RHD3_dom"/>
</dbReference>
<dbReference type="InterPro" id="IPR015894">
    <property type="entry name" value="Guanylate-bd_N"/>
</dbReference>
<evidence type="ECO:0000259" key="4">
    <source>
        <dbReference type="PROSITE" id="PS51715"/>
    </source>
</evidence>
<name>A0A8C4QFL7_EPTBU</name>
<dbReference type="Gene3D" id="3.40.50.300">
    <property type="entry name" value="P-loop containing nucleotide triphosphate hydrolases"/>
    <property type="match status" value="1"/>
</dbReference>
<dbReference type="GO" id="GO:0003924">
    <property type="term" value="F:GTPase activity"/>
    <property type="evidence" value="ECO:0007669"/>
    <property type="project" value="InterPro"/>
</dbReference>
<dbReference type="GeneTree" id="ENSGT00940000168451"/>
<keyword evidence="2" id="KW-0342">GTP-binding</keyword>
<reference evidence="5" key="2">
    <citation type="submission" date="2025-09" db="UniProtKB">
        <authorList>
            <consortium name="Ensembl"/>
        </authorList>
    </citation>
    <scope>IDENTIFICATION</scope>
</reference>
<dbReference type="Proteomes" id="UP000694388">
    <property type="component" value="Unplaced"/>
</dbReference>
<evidence type="ECO:0000256" key="3">
    <source>
        <dbReference type="PROSITE-ProRule" id="PRU01052"/>
    </source>
</evidence>
<evidence type="ECO:0000256" key="2">
    <source>
        <dbReference type="ARBA" id="ARBA00023134"/>
    </source>
</evidence>
<dbReference type="OMA" id="IITMEQP"/>
<feature type="domain" description="GB1/RHD3-type G" evidence="4">
    <location>
        <begin position="60"/>
        <end position="166"/>
    </location>
</feature>
<dbReference type="PANTHER" id="PTHR10751">
    <property type="entry name" value="GUANYLATE BINDING PROTEIN"/>
    <property type="match status" value="1"/>
</dbReference>
<organism evidence="5 6">
    <name type="scientific">Eptatretus burgeri</name>
    <name type="common">Inshore hagfish</name>
    <dbReference type="NCBI Taxonomy" id="7764"/>
    <lineage>
        <taxon>Eukaryota</taxon>
        <taxon>Metazoa</taxon>
        <taxon>Chordata</taxon>
        <taxon>Craniata</taxon>
        <taxon>Vertebrata</taxon>
        <taxon>Cyclostomata</taxon>
        <taxon>Myxini</taxon>
        <taxon>Myxiniformes</taxon>
        <taxon>Myxinidae</taxon>
        <taxon>Eptatretinae</taxon>
        <taxon>Eptatretus</taxon>
    </lineage>
</organism>
<accession>A0A8C4QFL7</accession>
<dbReference type="InterPro" id="IPR027417">
    <property type="entry name" value="P-loop_NTPase"/>
</dbReference>
<evidence type="ECO:0000256" key="1">
    <source>
        <dbReference type="ARBA" id="ARBA00022741"/>
    </source>
</evidence>
<dbReference type="GO" id="GO:0005525">
    <property type="term" value="F:GTP binding"/>
    <property type="evidence" value="ECO:0007669"/>
    <property type="project" value="UniProtKB-KW"/>
</dbReference>
<proteinExistence type="inferred from homology"/>
<dbReference type="Pfam" id="PF02263">
    <property type="entry name" value="GBP"/>
    <property type="match status" value="1"/>
</dbReference>
<dbReference type="PROSITE" id="PS51715">
    <property type="entry name" value="G_GB1_RHD3"/>
    <property type="match status" value="1"/>
</dbReference>
<evidence type="ECO:0000313" key="5">
    <source>
        <dbReference type="Ensembl" id="ENSEBUP00000014659.1"/>
    </source>
</evidence>